<name>A0A382Z8P4_9ZZZZ</name>
<gene>
    <name evidence="2" type="ORF">METZ01_LOCUS444738</name>
</gene>
<feature type="compositionally biased region" description="Basic and acidic residues" evidence="1">
    <location>
        <begin position="1"/>
        <end position="44"/>
    </location>
</feature>
<organism evidence="2">
    <name type="scientific">marine metagenome</name>
    <dbReference type="NCBI Taxonomy" id="408172"/>
    <lineage>
        <taxon>unclassified sequences</taxon>
        <taxon>metagenomes</taxon>
        <taxon>ecological metagenomes</taxon>
    </lineage>
</organism>
<feature type="region of interest" description="Disordered" evidence="1">
    <location>
        <begin position="1"/>
        <end position="61"/>
    </location>
</feature>
<dbReference type="EMBL" id="UINC01181934">
    <property type="protein sequence ID" value="SVD91884.1"/>
    <property type="molecule type" value="Genomic_DNA"/>
</dbReference>
<dbReference type="AlphaFoldDB" id="A0A382Z8P4"/>
<reference evidence="2" key="1">
    <citation type="submission" date="2018-05" db="EMBL/GenBank/DDBJ databases">
        <authorList>
            <person name="Lanie J.A."/>
            <person name="Ng W.-L."/>
            <person name="Kazmierczak K.M."/>
            <person name="Andrzejewski T.M."/>
            <person name="Davidsen T.M."/>
            <person name="Wayne K.J."/>
            <person name="Tettelin H."/>
            <person name="Glass J.I."/>
            <person name="Rusch D."/>
            <person name="Podicherti R."/>
            <person name="Tsui H.-C.T."/>
            <person name="Winkler M.E."/>
        </authorList>
    </citation>
    <scope>NUCLEOTIDE SEQUENCE</scope>
</reference>
<accession>A0A382Z8P4</accession>
<protein>
    <submittedName>
        <fullName evidence="2">Uncharacterized protein</fullName>
    </submittedName>
</protein>
<evidence type="ECO:0000313" key="2">
    <source>
        <dbReference type="EMBL" id="SVD91884.1"/>
    </source>
</evidence>
<proteinExistence type="predicted"/>
<evidence type="ECO:0000256" key="1">
    <source>
        <dbReference type="SAM" id="MobiDB-lite"/>
    </source>
</evidence>
<feature type="non-terminal residue" evidence="2">
    <location>
        <position position="61"/>
    </location>
</feature>
<sequence>MEKIQKAKALADSRKVALVTERQHEPPKKSDDKTAGDLEYRDSVQDWTKPSDLAPDGETFL</sequence>